<dbReference type="InterPro" id="IPR000210">
    <property type="entry name" value="BTB/POZ_dom"/>
</dbReference>
<sequence length="128" mass="13987">HDICVLVLEYIYTDTLFTPVDPTSCVPMDLHRAAIELDLPGLAALCDRYITLDLASYTSPSSASSEPSSILTPQLTFVNALGSNVYADVTLLAESHAIPAHKCMLVARSDYFRALFDTNMRDANLSEC</sequence>
<evidence type="ECO:0000313" key="2">
    <source>
        <dbReference type="EMBL" id="KAF0719762.1"/>
    </source>
</evidence>
<protein>
    <recommendedName>
        <fullName evidence="1">BTB domain-containing protein</fullName>
    </recommendedName>
</protein>
<comment type="caution">
    <text evidence="2">The sequence shown here is derived from an EMBL/GenBank/DDBJ whole genome shotgun (WGS) entry which is preliminary data.</text>
</comment>
<dbReference type="SUPFAM" id="SSF54695">
    <property type="entry name" value="POZ domain"/>
    <property type="match status" value="1"/>
</dbReference>
<dbReference type="InterPro" id="IPR011333">
    <property type="entry name" value="SKP1/BTB/POZ_sf"/>
</dbReference>
<evidence type="ECO:0000259" key="1">
    <source>
        <dbReference type="PROSITE" id="PS50097"/>
    </source>
</evidence>
<dbReference type="Pfam" id="PF00651">
    <property type="entry name" value="BTB"/>
    <property type="match status" value="1"/>
</dbReference>
<feature type="non-terminal residue" evidence="2">
    <location>
        <position position="1"/>
    </location>
</feature>
<dbReference type="PANTHER" id="PTHR24413">
    <property type="entry name" value="SPECKLE-TYPE POZ PROTEIN"/>
    <property type="match status" value="1"/>
</dbReference>
<reference evidence="2 3" key="1">
    <citation type="submission" date="2019-06" db="EMBL/GenBank/DDBJ databases">
        <title>Genomics analysis of Aphanomyces spp. identifies a new class of oomycete effector associated with host adaptation.</title>
        <authorList>
            <person name="Gaulin E."/>
        </authorList>
    </citation>
    <scope>NUCLEOTIDE SEQUENCE [LARGE SCALE GENOMIC DNA]</scope>
    <source>
        <strain evidence="2 3">E</strain>
    </source>
</reference>
<dbReference type="PROSITE" id="PS50097">
    <property type="entry name" value="BTB"/>
    <property type="match status" value="1"/>
</dbReference>
<evidence type="ECO:0000313" key="3">
    <source>
        <dbReference type="Proteomes" id="UP000469452"/>
    </source>
</evidence>
<dbReference type="Proteomes" id="UP000469452">
    <property type="component" value="Unassembled WGS sequence"/>
</dbReference>
<dbReference type="VEuPathDB" id="FungiDB:H257_14489"/>
<proteinExistence type="predicted"/>
<dbReference type="EMBL" id="VJMI01016362">
    <property type="protein sequence ID" value="KAF0719762.1"/>
    <property type="molecule type" value="Genomic_DNA"/>
</dbReference>
<accession>A0A6A4ZN67</accession>
<organism evidence="2 3">
    <name type="scientific">Aphanomyces astaci</name>
    <name type="common">Crayfish plague agent</name>
    <dbReference type="NCBI Taxonomy" id="112090"/>
    <lineage>
        <taxon>Eukaryota</taxon>
        <taxon>Sar</taxon>
        <taxon>Stramenopiles</taxon>
        <taxon>Oomycota</taxon>
        <taxon>Saprolegniomycetes</taxon>
        <taxon>Saprolegniales</taxon>
        <taxon>Verrucalvaceae</taxon>
        <taxon>Aphanomyces</taxon>
    </lineage>
</organism>
<dbReference type="Gene3D" id="3.30.710.10">
    <property type="entry name" value="Potassium Channel Kv1.1, Chain A"/>
    <property type="match status" value="1"/>
</dbReference>
<feature type="domain" description="BTB" evidence="1">
    <location>
        <begin position="87"/>
        <end position="128"/>
    </location>
</feature>
<gene>
    <name evidence="2" type="ORF">AaE_010413</name>
</gene>
<dbReference type="AlphaFoldDB" id="A0A6A4ZN67"/>
<name>A0A6A4ZN67_APHAT</name>